<dbReference type="InterPro" id="IPR003305">
    <property type="entry name" value="CenC_carb-bd"/>
</dbReference>
<dbReference type="Gene3D" id="2.60.120.260">
    <property type="entry name" value="Galactose-binding domain-like"/>
    <property type="match status" value="1"/>
</dbReference>
<dbReference type="EMBL" id="NGKA01000008">
    <property type="protein sequence ID" value="RSU12182.1"/>
    <property type="molecule type" value="Genomic_DNA"/>
</dbReference>
<name>A0A430AVU6_9ENTE</name>
<dbReference type="Proteomes" id="UP000287605">
    <property type="component" value="Unassembled WGS sequence"/>
</dbReference>
<evidence type="ECO:0000256" key="1">
    <source>
        <dbReference type="ARBA" id="ARBA00022801"/>
    </source>
</evidence>
<feature type="coiled-coil region" evidence="2">
    <location>
        <begin position="52"/>
        <end position="168"/>
    </location>
</feature>
<accession>A0A430AVU6</accession>
<gene>
    <name evidence="4" type="ORF">CBF29_06170</name>
</gene>
<reference evidence="4 5" key="1">
    <citation type="submission" date="2017-05" db="EMBL/GenBank/DDBJ databases">
        <title>Vagococcus spp. assemblies.</title>
        <authorList>
            <person name="Gulvik C.A."/>
        </authorList>
    </citation>
    <scope>NUCLEOTIDE SEQUENCE [LARGE SCALE GENOMIC DNA]</scope>
    <source>
        <strain evidence="4 5">CCUG 51432</strain>
    </source>
</reference>
<comment type="caution">
    <text evidence="4">The sequence shown here is derived from an EMBL/GenBank/DDBJ whole genome shotgun (WGS) entry which is preliminary data.</text>
</comment>
<evidence type="ECO:0000259" key="3">
    <source>
        <dbReference type="Pfam" id="PF02018"/>
    </source>
</evidence>
<proteinExistence type="predicted"/>
<dbReference type="OrthoDB" id="2330195at2"/>
<dbReference type="GO" id="GO:0016798">
    <property type="term" value="F:hydrolase activity, acting on glycosyl bonds"/>
    <property type="evidence" value="ECO:0007669"/>
    <property type="project" value="InterPro"/>
</dbReference>
<sequence length="857" mass="95480">MKPVVKYLLNGEYHYATVKDIGDIEKLKTKVKTDIVSAINELAIGGGNSEVIKDLNDKLVEIENGLGDLKVEIGSGGLNEKQKEQIEGLLKEIPQVDYEKINAEIEKRMEETKQEIAQTTEFIKNEVSAAKEQISDTKAGLDEARKDLSEVKLNYNEVTEKYNEVTGELEKTVKSSQFDLLETQVSENEKTLKETVDGVKDSIKRKEWDIAQDRVTTLENSVEKTAEGLKKTMTKEEVRKEINLIDTYRPNLIMGTLDWTGWNQDSSSGVEILQETYQHCTVASINSSAKMISAVSDLVQGRTYQASVWAKITKGGKSNVAVTISGSNKVSVTETLSVDDNKDVSETWRRYSVAIVAPDNGTCTISFQSSGLSTSHKMFLAGSKLEDGSNATGWNVHLNDSYESVKKLSHTVKENADGVKSVTESVSETKKGIEKNTHEIETLSDSQKETIKKVEDVDGETKRLSNELVKTAESLESKITREDMTEIFDGMENGNVNLISNSNFFNDKANWTAGKEWNVVGKAGRNYIYTSRSGLTADMELSVFSEYIPVKQDAKMSFGLDMFIDDISKYDVKKPVRIELYDKSNNRLHFKDYQLSELISVSVNGHNSRLGGILVADRKDVAKARIRLSLQRNGGIGFTNVSVKIGSITDKSWMPSPGDSGVIIAKLETAISQKADGVEIKNVKEELDKTNSSVKLMDTQWKLEAGKISQKIEKVEGDTVSKSELENTSKGFKKEISEVATAVERRIKEIELTPGEDAYNIQIISSQGSIFRNGNGRTKLFAFVYKGSKDITEDLNSACFIWNRASQDKDSDKIWNDKYAGGRKSIEITNEDVYKRATFSCSIDMELSEKILKTKEQ</sequence>
<evidence type="ECO:0000313" key="5">
    <source>
        <dbReference type="Proteomes" id="UP000287605"/>
    </source>
</evidence>
<keyword evidence="2" id="KW-0175">Coiled coil</keyword>
<organism evidence="4 5">
    <name type="scientific">Vagococcus elongatus</name>
    <dbReference type="NCBI Taxonomy" id="180344"/>
    <lineage>
        <taxon>Bacteria</taxon>
        <taxon>Bacillati</taxon>
        <taxon>Bacillota</taxon>
        <taxon>Bacilli</taxon>
        <taxon>Lactobacillales</taxon>
        <taxon>Enterococcaceae</taxon>
        <taxon>Vagococcus</taxon>
    </lineage>
</organism>
<evidence type="ECO:0000313" key="4">
    <source>
        <dbReference type="EMBL" id="RSU12182.1"/>
    </source>
</evidence>
<dbReference type="RefSeq" id="WP_126808533.1">
    <property type="nucleotide sequence ID" value="NZ_NGKA01000008.1"/>
</dbReference>
<feature type="domain" description="CBM-cenC" evidence="3">
    <location>
        <begin position="255"/>
        <end position="369"/>
    </location>
</feature>
<dbReference type="Pfam" id="PF02018">
    <property type="entry name" value="CBM_4_9"/>
    <property type="match status" value="1"/>
</dbReference>
<dbReference type="AlphaFoldDB" id="A0A430AVU6"/>
<keyword evidence="1" id="KW-0378">Hydrolase</keyword>
<protein>
    <recommendedName>
        <fullName evidence="3">CBM-cenC domain-containing protein</fullName>
    </recommendedName>
</protein>
<evidence type="ECO:0000256" key="2">
    <source>
        <dbReference type="SAM" id="Coils"/>
    </source>
</evidence>
<keyword evidence="5" id="KW-1185">Reference proteome</keyword>